<feature type="region of interest" description="Disordered" evidence="4">
    <location>
        <begin position="123"/>
        <end position="146"/>
    </location>
</feature>
<accession>A0A1G1V3L7</accession>
<evidence type="ECO:0000256" key="2">
    <source>
        <dbReference type="ARBA" id="ARBA00022884"/>
    </source>
</evidence>
<dbReference type="NCBIfam" id="NF003843">
    <property type="entry name" value="PRK05422.1"/>
    <property type="match status" value="1"/>
</dbReference>
<evidence type="ECO:0000256" key="1">
    <source>
        <dbReference type="ARBA" id="ARBA00022490"/>
    </source>
</evidence>
<comment type="function">
    <text evidence="3">Required for rescue of stalled ribosomes mediated by trans-translation. Binds to transfer-messenger RNA (tmRNA), required for stable association of tmRNA with ribosomes. tmRNA and SmpB together mimic tRNA shape, replacing the anticodon stem-loop with SmpB. tmRNA is encoded by the ssrA gene; the 2 termini fold to resemble tRNA(Ala) and it encodes a 'tag peptide', a short internal open reading frame. During trans-translation Ala-aminoacylated tmRNA acts like a tRNA, entering the A-site of stalled ribosomes, displacing the stalled mRNA. The ribosome then switches to translate the ORF on the tmRNA; the nascent peptide is terminated with the 'tag peptide' encoded by the tmRNA and targeted for degradation. The ribosome is freed to recommence translation, which seems to be the essential function of trans-translation.</text>
</comment>
<dbReference type="InterPro" id="IPR000037">
    <property type="entry name" value="SsrA-bd_prot"/>
</dbReference>
<organism evidence="5 6">
    <name type="scientific">Candidatus Blackburnbacteria bacterium RIFCSPHIGHO2_01_FULL_43_15b</name>
    <dbReference type="NCBI Taxonomy" id="1797513"/>
    <lineage>
        <taxon>Bacteria</taxon>
        <taxon>Candidatus Blackburniibacteriota</taxon>
    </lineage>
</organism>
<keyword evidence="1 3" id="KW-0963">Cytoplasm</keyword>
<evidence type="ECO:0000256" key="3">
    <source>
        <dbReference type="HAMAP-Rule" id="MF_00023"/>
    </source>
</evidence>
<dbReference type="GO" id="GO:0070930">
    <property type="term" value="P:trans-translation-dependent protein tagging"/>
    <property type="evidence" value="ECO:0007669"/>
    <property type="project" value="TreeGrafter"/>
</dbReference>
<comment type="similarity">
    <text evidence="3">Belongs to the SmpB family.</text>
</comment>
<dbReference type="HAMAP" id="MF_00023">
    <property type="entry name" value="SmpB"/>
    <property type="match status" value="1"/>
</dbReference>
<comment type="caution">
    <text evidence="5">The sequence shown here is derived from an EMBL/GenBank/DDBJ whole genome shotgun (WGS) entry which is preliminary data.</text>
</comment>
<dbReference type="SUPFAM" id="SSF74982">
    <property type="entry name" value="Small protein B (SmpB)"/>
    <property type="match status" value="1"/>
</dbReference>
<dbReference type="GO" id="GO:0070929">
    <property type="term" value="P:trans-translation"/>
    <property type="evidence" value="ECO:0007669"/>
    <property type="project" value="UniProtKB-UniRule"/>
</dbReference>
<evidence type="ECO:0000313" key="5">
    <source>
        <dbReference type="EMBL" id="OGY09970.1"/>
    </source>
</evidence>
<evidence type="ECO:0000256" key="4">
    <source>
        <dbReference type="SAM" id="MobiDB-lite"/>
    </source>
</evidence>
<dbReference type="InterPro" id="IPR023620">
    <property type="entry name" value="SmpB"/>
</dbReference>
<dbReference type="PANTHER" id="PTHR30308:SF2">
    <property type="entry name" value="SSRA-BINDING PROTEIN"/>
    <property type="match status" value="1"/>
</dbReference>
<name>A0A1G1V3L7_9BACT</name>
<comment type="subcellular location">
    <subcellularLocation>
        <location evidence="3">Cytoplasm</location>
    </subcellularLocation>
    <text evidence="3">The tmRNA-SmpB complex associates with stalled 70S ribosomes.</text>
</comment>
<dbReference type="Pfam" id="PF01668">
    <property type="entry name" value="SmpB"/>
    <property type="match status" value="1"/>
</dbReference>
<dbReference type="GO" id="GO:0005829">
    <property type="term" value="C:cytosol"/>
    <property type="evidence" value="ECO:0007669"/>
    <property type="project" value="TreeGrafter"/>
</dbReference>
<evidence type="ECO:0000313" key="6">
    <source>
        <dbReference type="Proteomes" id="UP000177967"/>
    </source>
</evidence>
<sequence length="146" mass="16644">MKILNKRARRDYQILETFEAGICLLGTEAKALRAGRGDINSAYGRVKDSEAYLVGANIPAHITTSVKDYDPLRTRKLLLHKKELLSLSTRIKQQNLNLIPLCLYNKGPLVKVQLALARSKKQFEKKEAKKRRDIAREAEVEARGKW</sequence>
<keyword evidence="2 3" id="KW-0694">RNA-binding</keyword>
<feature type="compositionally biased region" description="Basic and acidic residues" evidence="4">
    <location>
        <begin position="134"/>
        <end position="146"/>
    </location>
</feature>
<dbReference type="STRING" id="1797513.A2782_04720"/>
<dbReference type="NCBIfam" id="TIGR00086">
    <property type="entry name" value="smpB"/>
    <property type="match status" value="1"/>
</dbReference>
<dbReference type="Gene3D" id="2.40.280.10">
    <property type="match status" value="1"/>
</dbReference>
<dbReference type="Proteomes" id="UP000177967">
    <property type="component" value="Unassembled WGS sequence"/>
</dbReference>
<protein>
    <recommendedName>
        <fullName evidence="3">SsrA-binding protein</fullName>
    </recommendedName>
    <alternativeName>
        <fullName evidence="3">Small protein B</fullName>
    </alternativeName>
</protein>
<dbReference type="PANTHER" id="PTHR30308">
    <property type="entry name" value="TMRNA-BINDING COMPONENT OF TRANS-TRANSLATION TAGGING COMPLEX"/>
    <property type="match status" value="1"/>
</dbReference>
<proteinExistence type="inferred from homology"/>
<dbReference type="GO" id="GO:0003723">
    <property type="term" value="F:RNA binding"/>
    <property type="evidence" value="ECO:0007669"/>
    <property type="project" value="UniProtKB-UniRule"/>
</dbReference>
<dbReference type="EMBL" id="MHBW01000003">
    <property type="protein sequence ID" value="OGY09970.1"/>
    <property type="molecule type" value="Genomic_DNA"/>
</dbReference>
<dbReference type="AlphaFoldDB" id="A0A1G1V3L7"/>
<gene>
    <name evidence="3" type="primary">smpB</name>
    <name evidence="5" type="ORF">A2782_04720</name>
</gene>
<reference evidence="5 6" key="1">
    <citation type="journal article" date="2016" name="Nat. Commun.">
        <title>Thousands of microbial genomes shed light on interconnected biogeochemical processes in an aquifer system.</title>
        <authorList>
            <person name="Anantharaman K."/>
            <person name="Brown C.T."/>
            <person name="Hug L.A."/>
            <person name="Sharon I."/>
            <person name="Castelle C.J."/>
            <person name="Probst A.J."/>
            <person name="Thomas B.C."/>
            <person name="Singh A."/>
            <person name="Wilkins M.J."/>
            <person name="Karaoz U."/>
            <person name="Brodie E.L."/>
            <person name="Williams K.H."/>
            <person name="Hubbard S.S."/>
            <person name="Banfield J.F."/>
        </authorList>
    </citation>
    <scope>NUCLEOTIDE SEQUENCE [LARGE SCALE GENOMIC DNA]</scope>
</reference>